<dbReference type="GO" id="GO:0005886">
    <property type="term" value="C:plasma membrane"/>
    <property type="evidence" value="ECO:0007669"/>
    <property type="project" value="TreeGrafter"/>
</dbReference>
<dbReference type="SUPFAM" id="SSF103473">
    <property type="entry name" value="MFS general substrate transporter"/>
    <property type="match status" value="1"/>
</dbReference>
<evidence type="ECO:0000256" key="2">
    <source>
        <dbReference type="ARBA" id="ARBA00022692"/>
    </source>
</evidence>
<reference evidence="6" key="1">
    <citation type="submission" date="2019-10" db="EMBL/GenBank/DDBJ databases">
        <authorList>
            <consortium name="DOE Joint Genome Institute"/>
            <person name="Kuo A."/>
            <person name="Miyauchi S."/>
            <person name="Kiss E."/>
            <person name="Drula E."/>
            <person name="Kohler A."/>
            <person name="Sanchez-Garcia M."/>
            <person name="Andreopoulos B."/>
            <person name="Barry K.W."/>
            <person name="Bonito G."/>
            <person name="Buee M."/>
            <person name="Carver A."/>
            <person name="Chen C."/>
            <person name="Cichocki N."/>
            <person name="Clum A."/>
            <person name="Culley D."/>
            <person name="Crous P.W."/>
            <person name="Fauchery L."/>
            <person name="Girlanda M."/>
            <person name="Hayes R."/>
            <person name="Keri Z."/>
            <person name="LaButti K."/>
            <person name="Lipzen A."/>
            <person name="Lombard V."/>
            <person name="Magnuson J."/>
            <person name="Maillard F."/>
            <person name="Morin E."/>
            <person name="Murat C."/>
            <person name="Nolan M."/>
            <person name="Ohm R."/>
            <person name="Pangilinan J."/>
            <person name="Pereira M."/>
            <person name="Perotto S."/>
            <person name="Peter M."/>
            <person name="Riley R."/>
            <person name="Sitrit Y."/>
            <person name="Stielow B."/>
            <person name="Szollosi G."/>
            <person name="Zifcakova L."/>
            <person name="Stursova M."/>
            <person name="Spatafora J.W."/>
            <person name="Tedersoo L."/>
            <person name="Vaario L.-M."/>
            <person name="Yamada A."/>
            <person name="Yan M."/>
            <person name="Wang P."/>
            <person name="Xu J."/>
            <person name="Bruns T."/>
            <person name="Baldrian P."/>
            <person name="Vilgalys R."/>
            <person name="Henrissat B."/>
            <person name="Grigoriev I.V."/>
            <person name="Hibbett D."/>
            <person name="Nagy L.G."/>
            <person name="Martin F.M."/>
        </authorList>
    </citation>
    <scope>NUCLEOTIDE SEQUENCE</scope>
    <source>
        <strain evidence="6">BED1</strain>
    </source>
</reference>
<feature type="transmembrane region" description="Helical" evidence="5">
    <location>
        <begin position="51"/>
        <end position="75"/>
    </location>
</feature>
<comment type="subcellular location">
    <subcellularLocation>
        <location evidence="1">Membrane</location>
        <topology evidence="1">Multi-pass membrane protein</topology>
    </subcellularLocation>
</comment>
<dbReference type="GO" id="GO:0022857">
    <property type="term" value="F:transmembrane transporter activity"/>
    <property type="evidence" value="ECO:0007669"/>
    <property type="project" value="TreeGrafter"/>
</dbReference>
<name>A0AAD4C7G8_BOLED</name>
<dbReference type="PANTHER" id="PTHR23502">
    <property type="entry name" value="MAJOR FACILITATOR SUPERFAMILY"/>
    <property type="match status" value="1"/>
</dbReference>
<evidence type="ECO:0000256" key="1">
    <source>
        <dbReference type="ARBA" id="ARBA00004141"/>
    </source>
</evidence>
<evidence type="ECO:0000313" key="7">
    <source>
        <dbReference type="Proteomes" id="UP001194468"/>
    </source>
</evidence>
<evidence type="ECO:0000256" key="3">
    <source>
        <dbReference type="ARBA" id="ARBA00022989"/>
    </source>
</evidence>
<dbReference type="AlphaFoldDB" id="A0AAD4C7G8"/>
<dbReference type="InterPro" id="IPR036259">
    <property type="entry name" value="MFS_trans_sf"/>
</dbReference>
<keyword evidence="7" id="KW-1185">Reference proteome</keyword>
<reference evidence="6" key="2">
    <citation type="journal article" date="2020" name="Nat. Commun.">
        <title>Large-scale genome sequencing of mycorrhizal fungi provides insights into the early evolution of symbiotic traits.</title>
        <authorList>
            <person name="Miyauchi S."/>
            <person name="Kiss E."/>
            <person name="Kuo A."/>
            <person name="Drula E."/>
            <person name="Kohler A."/>
            <person name="Sanchez-Garcia M."/>
            <person name="Morin E."/>
            <person name="Andreopoulos B."/>
            <person name="Barry K.W."/>
            <person name="Bonito G."/>
            <person name="Buee M."/>
            <person name="Carver A."/>
            <person name="Chen C."/>
            <person name="Cichocki N."/>
            <person name="Clum A."/>
            <person name="Culley D."/>
            <person name="Crous P.W."/>
            <person name="Fauchery L."/>
            <person name="Girlanda M."/>
            <person name="Hayes R.D."/>
            <person name="Keri Z."/>
            <person name="LaButti K."/>
            <person name="Lipzen A."/>
            <person name="Lombard V."/>
            <person name="Magnuson J."/>
            <person name="Maillard F."/>
            <person name="Murat C."/>
            <person name="Nolan M."/>
            <person name="Ohm R.A."/>
            <person name="Pangilinan J."/>
            <person name="Pereira M.F."/>
            <person name="Perotto S."/>
            <person name="Peter M."/>
            <person name="Pfister S."/>
            <person name="Riley R."/>
            <person name="Sitrit Y."/>
            <person name="Stielow J.B."/>
            <person name="Szollosi G."/>
            <person name="Zifcakova L."/>
            <person name="Stursova M."/>
            <person name="Spatafora J.W."/>
            <person name="Tedersoo L."/>
            <person name="Vaario L.M."/>
            <person name="Yamada A."/>
            <person name="Yan M."/>
            <person name="Wang P."/>
            <person name="Xu J."/>
            <person name="Bruns T."/>
            <person name="Baldrian P."/>
            <person name="Vilgalys R."/>
            <person name="Dunand C."/>
            <person name="Henrissat B."/>
            <person name="Grigoriev I.V."/>
            <person name="Hibbett D."/>
            <person name="Nagy L.G."/>
            <person name="Martin F.M."/>
        </authorList>
    </citation>
    <scope>NUCLEOTIDE SEQUENCE</scope>
    <source>
        <strain evidence="6">BED1</strain>
    </source>
</reference>
<dbReference type="EMBL" id="WHUW01000001">
    <property type="protein sequence ID" value="KAF8451905.1"/>
    <property type="molecule type" value="Genomic_DNA"/>
</dbReference>
<evidence type="ECO:0000313" key="6">
    <source>
        <dbReference type="EMBL" id="KAF8451905.1"/>
    </source>
</evidence>
<evidence type="ECO:0000256" key="5">
    <source>
        <dbReference type="SAM" id="Phobius"/>
    </source>
</evidence>
<dbReference type="Proteomes" id="UP001194468">
    <property type="component" value="Unassembled WGS sequence"/>
</dbReference>
<dbReference type="PANTHER" id="PTHR23502:SF64">
    <property type="entry name" value="TRANSPORTER, PUTATIVE (AFU_ORTHOLOGUE AFUA_3G11760)-RELATED"/>
    <property type="match status" value="1"/>
</dbReference>
<protein>
    <submittedName>
        <fullName evidence="6">Uncharacterized protein</fullName>
    </submittedName>
</protein>
<evidence type="ECO:0000256" key="4">
    <source>
        <dbReference type="ARBA" id="ARBA00023136"/>
    </source>
</evidence>
<organism evidence="6 7">
    <name type="scientific">Boletus edulis BED1</name>
    <dbReference type="NCBI Taxonomy" id="1328754"/>
    <lineage>
        <taxon>Eukaryota</taxon>
        <taxon>Fungi</taxon>
        <taxon>Dikarya</taxon>
        <taxon>Basidiomycota</taxon>
        <taxon>Agaricomycotina</taxon>
        <taxon>Agaricomycetes</taxon>
        <taxon>Agaricomycetidae</taxon>
        <taxon>Boletales</taxon>
        <taxon>Boletineae</taxon>
        <taxon>Boletaceae</taxon>
        <taxon>Boletoideae</taxon>
        <taxon>Boletus</taxon>
    </lineage>
</organism>
<proteinExistence type="predicted"/>
<keyword evidence="3 5" id="KW-1133">Transmembrane helix</keyword>
<feature type="transmembrane region" description="Helical" evidence="5">
    <location>
        <begin position="87"/>
        <end position="107"/>
    </location>
</feature>
<accession>A0AAD4C7G8</accession>
<keyword evidence="4 5" id="KW-0472">Membrane</keyword>
<comment type="caution">
    <text evidence="6">The sequence shown here is derived from an EMBL/GenBank/DDBJ whole genome shotgun (WGS) entry which is preliminary data.</text>
</comment>
<sequence>MVVRRGKKERKGVWVPEDRLRAVWIGQLVLVPISVTLVGLVTTYVDGTIGLVINFVCLFTNGVGVNMVLTPMGAYTIDIIPSRSAEVMAAVSALRSLLIAPISVLFIPAVETIGVAATNTLTGLLVLVGYFLIWLTIRYGKQMRAYADVGYPNFDAQISNGD</sequence>
<feature type="transmembrane region" description="Helical" evidence="5">
    <location>
        <begin position="113"/>
        <end position="135"/>
    </location>
</feature>
<keyword evidence="2 5" id="KW-0812">Transmembrane</keyword>
<gene>
    <name evidence="6" type="ORF">L210DRAFT_3626326</name>
</gene>
<feature type="transmembrane region" description="Helical" evidence="5">
    <location>
        <begin position="21"/>
        <end position="45"/>
    </location>
</feature>